<dbReference type="InterPro" id="IPR036937">
    <property type="entry name" value="Adhesion_dom_fimbrial_sf"/>
</dbReference>
<comment type="subcellular location">
    <subcellularLocation>
        <location evidence="1">Fimbrium</location>
    </subcellularLocation>
</comment>
<keyword evidence="3 5" id="KW-0732">Signal</keyword>
<evidence type="ECO:0000256" key="5">
    <source>
        <dbReference type="SAM" id="SignalP"/>
    </source>
</evidence>
<dbReference type="InterPro" id="IPR050263">
    <property type="entry name" value="Bact_Fimbrial_Adh_Pro"/>
</dbReference>
<comment type="caution">
    <text evidence="6">The sequence shown here is derived from an EMBL/GenBank/DDBJ whole genome shotgun (WGS) entry which is preliminary data.</text>
</comment>
<dbReference type="PANTHER" id="PTHR33420">
    <property type="entry name" value="FIMBRIAL SUBUNIT ELFA-RELATED"/>
    <property type="match status" value="1"/>
</dbReference>
<evidence type="ECO:0000313" key="7">
    <source>
        <dbReference type="Proteomes" id="UP000272613"/>
    </source>
</evidence>
<comment type="similarity">
    <text evidence="2">Belongs to the fimbrial protein family.</text>
</comment>
<dbReference type="PANTHER" id="PTHR33420:SF3">
    <property type="entry name" value="FIMBRIAL SUBUNIT ELFA"/>
    <property type="match status" value="1"/>
</dbReference>
<dbReference type="GO" id="GO:0043709">
    <property type="term" value="P:cell adhesion involved in single-species biofilm formation"/>
    <property type="evidence" value="ECO:0007669"/>
    <property type="project" value="TreeGrafter"/>
</dbReference>
<feature type="signal peptide" evidence="5">
    <location>
        <begin position="1"/>
        <end position="41"/>
    </location>
</feature>
<protein>
    <submittedName>
        <fullName evidence="6">Fimbrial protein</fullName>
    </submittedName>
</protein>
<dbReference type="Proteomes" id="UP000272613">
    <property type="component" value="Unassembled WGS sequence"/>
</dbReference>
<dbReference type="GO" id="GO:0009289">
    <property type="term" value="C:pilus"/>
    <property type="evidence" value="ECO:0007669"/>
    <property type="project" value="UniProtKB-SubCell"/>
</dbReference>
<organism evidence="6 7">
    <name type="scientific">Pseudomonas coronafaciens pv. garcae</name>
    <dbReference type="NCBI Taxonomy" id="251653"/>
    <lineage>
        <taxon>Bacteria</taxon>
        <taxon>Pseudomonadati</taxon>
        <taxon>Pseudomonadota</taxon>
        <taxon>Gammaproteobacteria</taxon>
        <taxon>Pseudomonadales</taxon>
        <taxon>Pseudomonadaceae</taxon>
        <taxon>Pseudomonas</taxon>
        <taxon>Pseudomonas coronafaciens</taxon>
    </lineage>
</organism>
<accession>A0AB37QSQ2</accession>
<dbReference type="InterPro" id="IPR008966">
    <property type="entry name" value="Adhesion_dom_sf"/>
</dbReference>
<sequence length="211" mass="21424">MASDSGHTRHNTRKVVSMKKLSLTLAVLGVMGLGMAGTANAANNGKLVFSGTLTNISCDVGPGTGVTAGSGAGEINVDLGNVSFSDIGLSSESRFETASPIQLLVNCSAGADQYNMVKMRLTARNGSGLDNNDAKLLRTTGAADGVGIGLLNASNVLMDLSGGETIDTTLVKESASGATAEINFGAVYVLNGTPTNPGNADGFMPFVLDYE</sequence>
<reference evidence="6 7" key="1">
    <citation type="submission" date="2018-08" db="EMBL/GenBank/DDBJ databases">
        <title>Recombination of ecologically and evolutionarily significant loci maintains genetic cohesion in the Pseudomonas syringae species complex.</title>
        <authorList>
            <person name="Dillon M."/>
            <person name="Thakur S."/>
            <person name="Almeida R.N.D."/>
            <person name="Weir B.S."/>
            <person name="Guttman D.S."/>
        </authorList>
    </citation>
    <scope>NUCLEOTIDE SEQUENCE [LARGE SCALE GENOMIC DNA]</scope>
    <source>
        <strain evidence="6 7">ICMP 5019</strain>
    </source>
</reference>
<evidence type="ECO:0000313" key="6">
    <source>
        <dbReference type="EMBL" id="RMS03831.1"/>
    </source>
</evidence>
<evidence type="ECO:0000256" key="1">
    <source>
        <dbReference type="ARBA" id="ARBA00004561"/>
    </source>
</evidence>
<dbReference type="AlphaFoldDB" id="A0AB37QSQ2"/>
<evidence type="ECO:0000256" key="3">
    <source>
        <dbReference type="ARBA" id="ARBA00022729"/>
    </source>
</evidence>
<dbReference type="SUPFAM" id="SSF49401">
    <property type="entry name" value="Bacterial adhesins"/>
    <property type="match status" value="1"/>
</dbReference>
<evidence type="ECO:0000256" key="2">
    <source>
        <dbReference type="ARBA" id="ARBA00006671"/>
    </source>
</evidence>
<proteinExistence type="inferred from homology"/>
<dbReference type="EMBL" id="RBSH01000088">
    <property type="protein sequence ID" value="RMS03831.1"/>
    <property type="molecule type" value="Genomic_DNA"/>
</dbReference>
<gene>
    <name evidence="6" type="ORF">ALP74_04857</name>
</gene>
<feature type="chain" id="PRO_5044251511" evidence="5">
    <location>
        <begin position="42"/>
        <end position="211"/>
    </location>
</feature>
<evidence type="ECO:0000256" key="4">
    <source>
        <dbReference type="ARBA" id="ARBA00023263"/>
    </source>
</evidence>
<keyword evidence="4" id="KW-0281">Fimbrium</keyword>
<dbReference type="Gene3D" id="2.60.40.1090">
    <property type="entry name" value="Fimbrial-type adhesion domain"/>
    <property type="match status" value="1"/>
</dbReference>
<name>A0AB37QSQ2_9PSED</name>